<evidence type="ECO:0000313" key="3">
    <source>
        <dbReference type="Proteomes" id="UP000198553"/>
    </source>
</evidence>
<dbReference type="EMBL" id="FOBW01000020">
    <property type="protein sequence ID" value="SEN76796.1"/>
    <property type="molecule type" value="Genomic_DNA"/>
</dbReference>
<dbReference type="RefSeq" id="WP_090749773.1">
    <property type="nucleotide sequence ID" value="NZ_FOBW01000020.1"/>
</dbReference>
<evidence type="ECO:0000259" key="1">
    <source>
        <dbReference type="PROSITE" id="PS50132"/>
    </source>
</evidence>
<dbReference type="Proteomes" id="UP000198553">
    <property type="component" value="Unassembled WGS sequence"/>
</dbReference>
<evidence type="ECO:0000313" key="2">
    <source>
        <dbReference type="EMBL" id="SEN76796.1"/>
    </source>
</evidence>
<feature type="domain" description="RGS" evidence="1">
    <location>
        <begin position="344"/>
        <end position="460"/>
    </location>
</feature>
<protein>
    <recommendedName>
        <fullName evidence="1">RGS domain-containing protein</fullName>
    </recommendedName>
</protein>
<organism evidence="2 3">
    <name type="scientific">Mesobacillus persicus</name>
    <dbReference type="NCBI Taxonomy" id="930146"/>
    <lineage>
        <taxon>Bacteria</taxon>
        <taxon>Bacillati</taxon>
        <taxon>Bacillota</taxon>
        <taxon>Bacilli</taxon>
        <taxon>Bacillales</taxon>
        <taxon>Bacillaceae</taxon>
        <taxon>Mesobacillus</taxon>
    </lineage>
</organism>
<gene>
    <name evidence="2" type="ORF">SAMN05192533_12024</name>
</gene>
<dbReference type="InterPro" id="IPR016137">
    <property type="entry name" value="RGS"/>
</dbReference>
<name>A0A1H8J941_9BACI</name>
<keyword evidence="3" id="KW-1185">Reference proteome</keyword>
<sequence length="521" mass="63172">MKLNNLYNFKNSVKHFLDIDILKFPTDISSFDISKLVWVEPINFRVKKQEDKYRTLKMPNILNFIVAYEHFKDLSNFDSIQNLDPLHKRLSANIDTGDFVSGEYERQLEEDFNRLCVYDQLIKMDIKEYYGRIYTHLIDYEEHEERFLSNMNQGKTNGLIMGNYLSLYFAESNLKNISNEIAGEIRRAKIDCEFSYFSDDFYFFCNKDDVVEITRIFDKVLEKYELERNDSKKEVWTYETFNNYNLVARYWKKLIAHCNVRFDKEKDNNKLYFINQLVFRVSNLEDDKLKKVFINNFFKTKYFRELDLESYQVKNYDYHQLCFLFNLSPETMLYTVDKFNDMSNFDKNRLHKFFHVRYREVLKTSFNEEQLYFYYAIKIFDFTDVLIENKNRVMETSNQVLISYYLKDGYFEKEELDKLKENDGEQYWFQNYHLILYSADLKADLEGSIVKYLIPKKVFEVRKEQSRMEKVSSYLEFYRANITSELPIIRDIPEVLNEIEEYLALKIKEMEDGFEAEDMDI</sequence>
<accession>A0A1H8J941</accession>
<proteinExistence type="predicted"/>
<dbReference type="AlphaFoldDB" id="A0A1H8J941"/>
<reference evidence="3" key="1">
    <citation type="submission" date="2016-10" db="EMBL/GenBank/DDBJ databases">
        <authorList>
            <person name="Varghese N."/>
            <person name="Submissions S."/>
        </authorList>
    </citation>
    <scope>NUCLEOTIDE SEQUENCE [LARGE SCALE GENOMIC DNA]</scope>
    <source>
        <strain evidence="3">B48,IBRC-M 10115,DSM 25386,CECT 8001</strain>
    </source>
</reference>
<dbReference type="PROSITE" id="PS50132">
    <property type="entry name" value="RGS"/>
    <property type="match status" value="1"/>
</dbReference>
<dbReference type="OrthoDB" id="9780724at2"/>